<reference evidence="2" key="1">
    <citation type="submission" date="2021-06" db="EMBL/GenBank/DDBJ databases">
        <authorList>
            <person name="Hodson N. C."/>
            <person name="Mongue J. A."/>
            <person name="Jaron S. K."/>
        </authorList>
    </citation>
    <scope>NUCLEOTIDE SEQUENCE</scope>
</reference>
<comment type="caution">
    <text evidence="2">The sequence shown here is derived from an EMBL/GenBank/DDBJ whole genome shotgun (WGS) entry which is preliminary data.</text>
</comment>
<dbReference type="AlphaFoldDB" id="A0A8J2LCI9"/>
<sequence length="382" mass="43032">VCNISVLLIKAKIQIDLFILITDSRKLNSRSDEFMEQLQLNRHLITVDEDYVLALYSRSVDINPNDQKIFRKKSHKRFIAAKQTAMCLREEKLPEKKFGTFGEIQQFESIFKRSALRRYNYNQATLSMLNNGKDMADLPAFPIIQKILVTEIGADLNGTVTYESATNIVGGGILAIRIVSINSDGINGHLKQAFYIFTWLLALASIAAVPVVIKGTGNLINGQTSLTNRYGAWSFIYPNGNILYTTSISLFTNGMVEYFRNNHKFQEDIFVEKYVSKIFNDASGDVTESLNSVKVAFMVIQALAVTLMCGKAFIKFGISQTLDAVPVMALSLVAWVAMNISVIDFVWRKTSYTLDMLNLLSDIYRKCTQFKLNGRTVEWVNG</sequence>
<keyword evidence="1" id="KW-0472">Membrane</keyword>
<organism evidence="2 3">
    <name type="scientific">Allacma fusca</name>
    <dbReference type="NCBI Taxonomy" id="39272"/>
    <lineage>
        <taxon>Eukaryota</taxon>
        <taxon>Metazoa</taxon>
        <taxon>Ecdysozoa</taxon>
        <taxon>Arthropoda</taxon>
        <taxon>Hexapoda</taxon>
        <taxon>Collembola</taxon>
        <taxon>Symphypleona</taxon>
        <taxon>Sminthuridae</taxon>
        <taxon>Allacma</taxon>
    </lineage>
</organism>
<feature type="transmembrane region" description="Helical" evidence="1">
    <location>
        <begin position="295"/>
        <end position="318"/>
    </location>
</feature>
<dbReference type="Proteomes" id="UP000708208">
    <property type="component" value="Unassembled WGS sequence"/>
</dbReference>
<protein>
    <submittedName>
        <fullName evidence="2">Uncharacterized protein</fullName>
    </submittedName>
</protein>
<keyword evidence="3" id="KW-1185">Reference proteome</keyword>
<evidence type="ECO:0000313" key="3">
    <source>
        <dbReference type="Proteomes" id="UP000708208"/>
    </source>
</evidence>
<proteinExistence type="predicted"/>
<evidence type="ECO:0000313" key="2">
    <source>
        <dbReference type="EMBL" id="CAG7829714.1"/>
    </source>
</evidence>
<evidence type="ECO:0000256" key="1">
    <source>
        <dbReference type="SAM" id="Phobius"/>
    </source>
</evidence>
<name>A0A8J2LCI9_9HEXA</name>
<keyword evidence="1" id="KW-1133">Transmembrane helix</keyword>
<feature type="non-terminal residue" evidence="2">
    <location>
        <position position="1"/>
    </location>
</feature>
<gene>
    <name evidence="2" type="ORF">AFUS01_LOCUS39559</name>
</gene>
<dbReference type="EMBL" id="CAJVCH010552580">
    <property type="protein sequence ID" value="CAG7829714.1"/>
    <property type="molecule type" value="Genomic_DNA"/>
</dbReference>
<accession>A0A8J2LCI9</accession>
<keyword evidence="1" id="KW-0812">Transmembrane</keyword>
<feature type="transmembrane region" description="Helical" evidence="1">
    <location>
        <begin position="193"/>
        <end position="213"/>
    </location>
</feature>
<feature type="transmembrane region" description="Helical" evidence="1">
    <location>
        <begin position="324"/>
        <end position="347"/>
    </location>
</feature>